<proteinExistence type="inferred from homology"/>
<protein>
    <recommendedName>
        <fullName evidence="6">HMA domain-containing protein</fullName>
    </recommendedName>
</protein>
<dbReference type="GO" id="GO:0016020">
    <property type="term" value="C:membrane"/>
    <property type="evidence" value="ECO:0007669"/>
    <property type="project" value="UniProtKB-SubCell"/>
</dbReference>
<dbReference type="PANTHER" id="PTHR45868:SF83">
    <property type="entry name" value="HEAVY METAL-ASSOCIATED ISOPRENYLATED PLANT PROTEIN 33"/>
    <property type="match status" value="1"/>
</dbReference>
<feature type="domain" description="HMA" evidence="6">
    <location>
        <begin position="2"/>
        <end position="66"/>
    </location>
</feature>
<dbReference type="Proteomes" id="UP000626092">
    <property type="component" value="Unassembled WGS sequence"/>
</dbReference>
<organism evidence="7 8">
    <name type="scientific">Rhododendron simsii</name>
    <name type="common">Sims's rhododendron</name>
    <dbReference type="NCBI Taxonomy" id="118357"/>
    <lineage>
        <taxon>Eukaryota</taxon>
        <taxon>Viridiplantae</taxon>
        <taxon>Streptophyta</taxon>
        <taxon>Embryophyta</taxon>
        <taxon>Tracheophyta</taxon>
        <taxon>Spermatophyta</taxon>
        <taxon>Magnoliopsida</taxon>
        <taxon>eudicotyledons</taxon>
        <taxon>Gunneridae</taxon>
        <taxon>Pentapetalae</taxon>
        <taxon>asterids</taxon>
        <taxon>Ericales</taxon>
        <taxon>Ericaceae</taxon>
        <taxon>Ericoideae</taxon>
        <taxon>Rhodoreae</taxon>
        <taxon>Rhododendron</taxon>
    </lineage>
</organism>
<evidence type="ECO:0000256" key="2">
    <source>
        <dbReference type="ARBA" id="ARBA00022481"/>
    </source>
</evidence>
<gene>
    <name evidence="7" type="ORF">RHSIM_Rhsim13G0022900</name>
</gene>
<keyword evidence="8" id="KW-1185">Reference proteome</keyword>
<keyword evidence="4" id="KW-0449">Lipoprotein</keyword>
<name>A0A834FXG1_RHOSS</name>
<comment type="caution">
    <text evidence="7">The sequence shown here is derived from an EMBL/GenBank/DDBJ whole genome shotgun (WGS) entry which is preliminary data.</text>
</comment>
<dbReference type="SUPFAM" id="SSF55008">
    <property type="entry name" value="HMA, heavy metal-associated domain"/>
    <property type="match status" value="1"/>
</dbReference>
<dbReference type="Pfam" id="PF00403">
    <property type="entry name" value="HMA"/>
    <property type="match status" value="1"/>
</dbReference>
<dbReference type="EMBL" id="WJXA01000013">
    <property type="protein sequence ID" value="KAF7119309.1"/>
    <property type="molecule type" value="Genomic_DNA"/>
</dbReference>
<evidence type="ECO:0000313" key="8">
    <source>
        <dbReference type="Proteomes" id="UP000626092"/>
    </source>
</evidence>
<evidence type="ECO:0000313" key="7">
    <source>
        <dbReference type="EMBL" id="KAF7119309.1"/>
    </source>
</evidence>
<dbReference type="PROSITE" id="PS50846">
    <property type="entry name" value="HMA_2"/>
    <property type="match status" value="1"/>
</dbReference>
<evidence type="ECO:0000256" key="4">
    <source>
        <dbReference type="ARBA" id="ARBA00023289"/>
    </source>
</evidence>
<keyword evidence="3" id="KW-0479">Metal-binding</keyword>
<dbReference type="PANTHER" id="PTHR45868">
    <property type="entry name" value="HEAVY METAL-ASSOCIATED ISOPRENYLATED PLANT PROTEIN 33-RELATED"/>
    <property type="match status" value="1"/>
</dbReference>
<evidence type="ECO:0000259" key="6">
    <source>
        <dbReference type="PROSITE" id="PS50846"/>
    </source>
</evidence>
<dbReference type="InterPro" id="IPR036163">
    <property type="entry name" value="HMA_dom_sf"/>
</dbReference>
<reference evidence="7" key="1">
    <citation type="submission" date="2019-11" db="EMBL/GenBank/DDBJ databases">
        <authorList>
            <person name="Liu Y."/>
            <person name="Hou J."/>
            <person name="Li T.-Q."/>
            <person name="Guan C.-H."/>
            <person name="Wu X."/>
            <person name="Wu H.-Z."/>
            <person name="Ling F."/>
            <person name="Zhang R."/>
            <person name="Shi X.-G."/>
            <person name="Ren J.-P."/>
            <person name="Chen E.-F."/>
            <person name="Sun J.-M."/>
        </authorList>
    </citation>
    <scope>NUCLEOTIDE SEQUENCE</scope>
    <source>
        <strain evidence="7">Adult_tree_wgs_1</strain>
        <tissue evidence="7">Leaves</tissue>
    </source>
</reference>
<keyword evidence="4" id="KW-0636">Prenylation</keyword>
<evidence type="ECO:0000256" key="5">
    <source>
        <dbReference type="ARBA" id="ARBA00024045"/>
    </source>
</evidence>
<dbReference type="Gene3D" id="3.30.70.100">
    <property type="match status" value="1"/>
</dbReference>
<comment type="subcellular location">
    <subcellularLocation>
        <location evidence="1">Membrane</location>
        <topology evidence="1">Peripheral membrane protein</topology>
    </subcellularLocation>
</comment>
<dbReference type="GO" id="GO:0046872">
    <property type="term" value="F:metal ion binding"/>
    <property type="evidence" value="ECO:0007669"/>
    <property type="project" value="UniProtKB-KW"/>
</dbReference>
<keyword evidence="2" id="KW-0488">Methylation</keyword>
<dbReference type="InterPro" id="IPR006121">
    <property type="entry name" value="HMA_dom"/>
</dbReference>
<dbReference type="GO" id="GO:0009626">
    <property type="term" value="P:plant-type hypersensitive response"/>
    <property type="evidence" value="ECO:0007669"/>
    <property type="project" value="UniProtKB-KW"/>
</dbReference>
<evidence type="ECO:0000256" key="3">
    <source>
        <dbReference type="ARBA" id="ARBA00022723"/>
    </source>
</evidence>
<sequence length="116" mass="12775">MAKSFVLKLANYCECDGCNKTMKKLREIDGVDSAPIDPKTGKLTVSGPVDPQKVIRFLEERGKEAELVTEENRPAASMRQRVVVQELEPMCGVNEISKKSEKAAIGSLGMTLKPHE</sequence>
<evidence type="ECO:0000256" key="1">
    <source>
        <dbReference type="ARBA" id="ARBA00004170"/>
    </source>
</evidence>
<accession>A0A834FXG1</accession>
<dbReference type="OrthoDB" id="689350at2759"/>
<dbReference type="AlphaFoldDB" id="A0A834FXG1"/>
<comment type="similarity">
    <text evidence="5">Belongs to the HIPP family.</text>
</comment>